<organism evidence="1">
    <name type="scientific">Glycine soja</name>
    <name type="common">Wild soybean</name>
    <dbReference type="NCBI Taxonomy" id="3848"/>
    <lineage>
        <taxon>Eukaryota</taxon>
        <taxon>Viridiplantae</taxon>
        <taxon>Streptophyta</taxon>
        <taxon>Embryophyta</taxon>
        <taxon>Tracheophyta</taxon>
        <taxon>Spermatophyta</taxon>
        <taxon>Magnoliopsida</taxon>
        <taxon>eudicotyledons</taxon>
        <taxon>Gunneridae</taxon>
        <taxon>Pentapetalae</taxon>
        <taxon>rosids</taxon>
        <taxon>fabids</taxon>
        <taxon>Fabales</taxon>
        <taxon>Fabaceae</taxon>
        <taxon>Papilionoideae</taxon>
        <taxon>50 kb inversion clade</taxon>
        <taxon>NPAAA clade</taxon>
        <taxon>indigoferoid/millettioid clade</taxon>
        <taxon>Phaseoleae</taxon>
        <taxon>Glycine</taxon>
        <taxon>Glycine subgen. Soja</taxon>
    </lineage>
</organism>
<gene>
    <name evidence="1" type="ORF">glysoja_042386</name>
</gene>
<reference evidence="1" key="1">
    <citation type="submission" date="2014-07" db="EMBL/GenBank/DDBJ databases">
        <title>Identification of a novel salt tolerance gene in wild soybean by whole-genome sequencing.</title>
        <authorList>
            <person name="Lam H.-M."/>
            <person name="Qi X."/>
            <person name="Li M.-W."/>
            <person name="Liu X."/>
            <person name="Xie M."/>
            <person name="Ni M."/>
            <person name="Xu X."/>
        </authorList>
    </citation>
    <scope>NUCLEOTIDE SEQUENCE [LARGE SCALE GENOMIC DNA]</scope>
    <source>
        <tissue evidence="1">Root</tissue>
    </source>
</reference>
<protein>
    <submittedName>
        <fullName evidence="1">Uncharacterized protein</fullName>
    </submittedName>
</protein>
<proteinExistence type="predicted"/>
<name>A0A0B2PEW3_GLYSO</name>
<sequence length="148" mass="17808">FNLALLGRWRWNLFQHQGELWARVLESKYGGWRSMEAMTRGCNEFLWWQDLKLVLHQSQQGNAFQNGIVWKVGCGDRIRFWEDSWIADEAPLIAKYHRLYLISSQQNQLIQQMGTYTDTGWEWNFIWRRPLFDSEIYMAANFRRDIVG</sequence>
<evidence type="ECO:0000313" key="1">
    <source>
        <dbReference type="EMBL" id="KHN06117.1"/>
    </source>
</evidence>
<dbReference type="EMBL" id="KN667692">
    <property type="protein sequence ID" value="KHN06117.1"/>
    <property type="molecule type" value="Genomic_DNA"/>
</dbReference>
<accession>A0A0B2PEW3</accession>
<dbReference type="PANTHER" id="PTHR36617">
    <property type="entry name" value="PROTEIN, PUTATIVE-RELATED"/>
    <property type="match status" value="1"/>
</dbReference>
<feature type="non-terminal residue" evidence="1">
    <location>
        <position position="148"/>
    </location>
</feature>
<feature type="non-terminal residue" evidence="1">
    <location>
        <position position="1"/>
    </location>
</feature>
<dbReference type="AlphaFoldDB" id="A0A0B2PEW3"/>
<dbReference type="PANTHER" id="PTHR36617:SF11">
    <property type="entry name" value="PROTEIN, PUTATIVE-RELATED"/>
    <property type="match status" value="1"/>
</dbReference>
<dbReference type="Proteomes" id="UP000053555">
    <property type="component" value="Unassembled WGS sequence"/>
</dbReference>